<dbReference type="GO" id="GO:0003677">
    <property type="term" value="F:DNA binding"/>
    <property type="evidence" value="ECO:0007669"/>
    <property type="project" value="UniProtKB-UniRule"/>
</dbReference>
<dbReference type="SMART" id="SM00862">
    <property type="entry name" value="Trans_reg_C"/>
    <property type="match status" value="1"/>
</dbReference>
<feature type="domain" description="OmpR/PhoB-type" evidence="3">
    <location>
        <begin position="1"/>
        <end position="92"/>
    </location>
</feature>
<dbReference type="GO" id="GO:0006355">
    <property type="term" value="P:regulation of DNA-templated transcription"/>
    <property type="evidence" value="ECO:0007669"/>
    <property type="project" value="InterPro"/>
</dbReference>
<dbReference type="STRING" id="1219077.VAZ01S_013_00740"/>
<dbReference type="SUPFAM" id="SSF46894">
    <property type="entry name" value="C-terminal effector domain of the bipartite response regulators"/>
    <property type="match status" value="1"/>
</dbReference>
<dbReference type="AlphaFoldDB" id="U3AMZ4"/>
<dbReference type="InterPro" id="IPR036388">
    <property type="entry name" value="WH-like_DNA-bd_sf"/>
</dbReference>
<dbReference type="Gene3D" id="1.10.10.10">
    <property type="entry name" value="Winged helix-like DNA-binding domain superfamily/Winged helix DNA-binding domain"/>
    <property type="match status" value="1"/>
</dbReference>
<dbReference type="CDD" id="cd00383">
    <property type="entry name" value="trans_reg_C"/>
    <property type="match status" value="1"/>
</dbReference>
<dbReference type="PROSITE" id="PS51755">
    <property type="entry name" value="OMPR_PHOB"/>
    <property type="match status" value="1"/>
</dbReference>
<evidence type="ECO:0000313" key="5">
    <source>
        <dbReference type="Proteomes" id="UP000016567"/>
    </source>
</evidence>
<dbReference type="OrthoDB" id="5898834at2"/>
<sequence length="254" mass="28995">MILYDPIKNTLSNSIRTIKVGYRESQILSVLLEHSPDVVKKQFIIQHAWESEYIGETSLAKSISVLRQTFIKLGIKESPIITVPKIGYRLASNVVIDKKESSAVSKTVPEAQTIHDIVKPQPKAFLPTANQLKPHKNTALYSISVSLLILASYIGFNKFQTELSYHDGKQYIKNYQVGKLEVFQDIDQQPDKNMLTFLSENQCDCAVFIDRSENYSTLAWLSKKSKKSINIYFKESQLDQVSNEIKEFIKETEL</sequence>
<dbReference type="InterPro" id="IPR016032">
    <property type="entry name" value="Sig_transdc_resp-reg_C-effctor"/>
</dbReference>
<name>U3AMZ4_9VIBR</name>
<gene>
    <name evidence="4" type="ORF">VAZ01S_013_00740</name>
</gene>
<dbReference type="Pfam" id="PF00486">
    <property type="entry name" value="Trans_reg_C"/>
    <property type="match status" value="1"/>
</dbReference>
<proteinExistence type="predicted"/>
<dbReference type="Proteomes" id="UP000016567">
    <property type="component" value="Unassembled WGS sequence"/>
</dbReference>
<dbReference type="InterPro" id="IPR001867">
    <property type="entry name" value="OmpR/PhoB-type_DNA-bd"/>
</dbReference>
<dbReference type="EMBL" id="BATL01000013">
    <property type="protein sequence ID" value="GAD74667.1"/>
    <property type="molecule type" value="Genomic_DNA"/>
</dbReference>
<accession>U3AMZ4</accession>
<keyword evidence="5" id="KW-1185">Reference proteome</keyword>
<reference evidence="4 5" key="1">
    <citation type="submission" date="2013-09" db="EMBL/GenBank/DDBJ databases">
        <title>Whole genome shotgun sequence of Vibrio azureus NBRC 104587.</title>
        <authorList>
            <person name="Isaki S."/>
            <person name="Hosoyama A."/>
            <person name="Numata M."/>
            <person name="Hashimoto M."/>
            <person name="Hosoyama Y."/>
            <person name="Tsuchikane K."/>
            <person name="Noguchi M."/>
            <person name="Hirakata S."/>
            <person name="Ichikawa N."/>
            <person name="Ohji S."/>
            <person name="Yamazoe A."/>
            <person name="Fujita N."/>
        </authorList>
    </citation>
    <scope>NUCLEOTIDE SEQUENCE [LARGE SCALE GENOMIC DNA]</scope>
    <source>
        <strain evidence="4 5">NBRC 104587</strain>
    </source>
</reference>
<evidence type="ECO:0000313" key="4">
    <source>
        <dbReference type="EMBL" id="GAD74667.1"/>
    </source>
</evidence>
<evidence type="ECO:0000259" key="3">
    <source>
        <dbReference type="PROSITE" id="PS51755"/>
    </source>
</evidence>
<dbReference type="RefSeq" id="WP_021708447.1">
    <property type="nucleotide sequence ID" value="NZ_BAOB01000176.1"/>
</dbReference>
<dbReference type="eggNOG" id="COG3710">
    <property type="taxonomic scope" value="Bacteria"/>
</dbReference>
<comment type="caution">
    <text evidence="4">The sequence shown here is derived from an EMBL/GenBank/DDBJ whole genome shotgun (WGS) entry which is preliminary data.</text>
</comment>
<protein>
    <recommendedName>
        <fullName evidence="3">OmpR/PhoB-type domain-containing protein</fullName>
    </recommendedName>
</protein>
<evidence type="ECO:0000256" key="2">
    <source>
        <dbReference type="PROSITE-ProRule" id="PRU01091"/>
    </source>
</evidence>
<organism evidence="4 5">
    <name type="scientific">Vibrio azureus NBRC 104587</name>
    <dbReference type="NCBI Taxonomy" id="1219077"/>
    <lineage>
        <taxon>Bacteria</taxon>
        <taxon>Pseudomonadati</taxon>
        <taxon>Pseudomonadota</taxon>
        <taxon>Gammaproteobacteria</taxon>
        <taxon>Vibrionales</taxon>
        <taxon>Vibrionaceae</taxon>
        <taxon>Vibrio</taxon>
    </lineage>
</organism>
<keyword evidence="1 2" id="KW-0238">DNA-binding</keyword>
<dbReference type="GO" id="GO:0000160">
    <property type="term" value="P:phosphorelay signal transduction system"/>
    <property type="evidence" value="ECO:0007669"/>
    <property type="project" value="InterPro"/>
</dbReference>
<feature type="DNA-binding region" description="OmpR/PhoB-type" evidence="2">
    <location>
        <begin position="1"/>
        <end position="92"/>
    </location>
</feature>
<evidence type="ECO:0000256" key="1">
    <source>
        <dbReference type="ARBA" id="ARBA00023125"/>
    </source>
</evidence>